<organism evidence="13 14">
    <name type="scientific">Staphylococcus pasteuri_A</name>
    <dbReference type="NCBI Taxonomy" id="3062664"/>
    <lineage>
        <taxon>Bacteria</taxon>
        <taxon>Bacillati</taxon>
        <taxon>Bacillota</taxon>
        <taxon>Bacilli</taxon>
        <taxon>Bacillales</taxon>
        <taxon>Staphylococcaceae</taxon>
        <taxon>Staphylococcus</taxon>
    </lineage>
</organism>
<evidence type="ECO:0000313" key="14">
    <source>
        <dbReference type="Proteomes" id="UP001170310"/>
    </source>
</evidence>
<evidence type="ECO:0000256" key="1">
    <source>
        <dbReference type="ARBA" id="ARBA00001917"/>
    </source>
</evidence>
<dbReference type="Pfam" id="PF03060">
    <property type="entry name" value="NMO"/>
    <property type="match status" value="1"/>
</dbReference>
<dbReference type="GO" id="GO:0018580">
    <property type="term" value="F:nitronate monooxygenase activity"/>
    <property type="evidence" value="ECO:0007669"/>
    <property type="project" value="InterPro"/>
</dbReference>
<evidence type="ECO:0000256" key="8">
    <source>
        <dbReference type="ARBA" id="ARBA00022741"/>
    </source>
</evidence>
<evidence type="ECO:0000256" key="10">
    <source>
        <dbReference type="ARBA" id="ARBA00023033"/>
    </source>
</evidence>
<dbReference type="AlphaFoldDB" id="A0AAW7YT21"/>
<keyword evidence="5" id="KW-0216">Detoxification</keyword>
<evidence type="ECO:0000256" key="6">
    <source>
        <dbReference type="ARBA" id="ARBA00022630"/>
    </source>
</evidence>
<evidence type="ECO:0000256" key="3">
    <source>
        <dbReference type="ARBA" id="ARBA00009881"/>
    </source>
</evidence>
<comment type="cofactor">
    <cofactor evidence="1">
        <name>FMN</name>
        <dbReference type="ChEBI" id="CHEBI:58210"/>
    </cofactor>
</comment>
<keyword evidence="8" id="KW-0547">Nucleotide-binding</keyword>
<proteinExistence type="inferred from homology"/>
<keyword evidence="10 13" id="KW-0503">Monooxygenase</keyword>
<dbReference type="InterPro" id="IPR013785">
    <property type="entry name" value="Aldolase_TIM"/>
</dbReference>
<protein>
    <recommendedName>
        <fullName evidence="4">Probable nitronate monooxygenase</fullName>
    </recommendedName>
    <alternativeName>
        <fullName evidence="11">Propionate 3-nitronate monooxygenase</fullName>
    </alternativeName>
</protein>
<dbReference type="PANTHER" id="PTHR42747:SF3">
    <property type="entry name" value="NITRONATE MONOOXYGENASE-RELATED"/>
    <property type="match status" value="1"/>
</dbReference>
<evidence type="ECO:0000256" key="12">
    <source>
        <dbReference type="ARBA" id="ARBA00049401"/>
    </source>
</evidence>
<dbReference type="Gene3D" id="3.20.20.70">
    <property type="entry name" value="Aldolase class I"/>
    <property type="match status" value="1"/>
</dbReference>
<dbReference type="EMBL" id="JAUOQO010000006">
    <property type="protein sequence ID" value="MDO6574254.1"/>
    <property type="molecule type" value="Genomic_DNA"/>
</dbReference>
<evidence type="ECO:0000256" key="5">
    <source>
        <dbReference type="ARBA" id="ARBA00022575"/>
    </source>
</evidence>
<dbReference type="GO" id="GO:0009636">
    <property type="term" value="P:response to toxic substance"/>
    <property type="evidence" value="ECO:0007669"/>
    <property type="project" value="UniProtKB-KW"/>
</dbReference>
<keyword evidence="6" id="KW-0285">Flavoprotein</keyword>
<comment type="catalytic activity">
    <reaction evidence="12">
        <text>3 propionate 3-nitronate + 3 O2 + H2O = 3 3-oxopropanoate + 2 nitrate + nitrite + H2O2 + 3 H(+)</text>
        <dbReference type="Rhea" id="RHEA:57332"/>
        <dbReference type="ChEBI" id="CHEBI:15377"/>
        <dbReference type="ChEBI" id="CHEBI:15378"/>
        <dbReference type="ChEBI" id="CHEBI:15379"/>
        <dbReference type="ChEBI" id="CHEBI:16240"/>
        <dbReference type="ChEBI" id="CHEBI:16301"/>
        <dbReference type="ChEBI" id="CHEBI:17632"/>
        <dbReference type="ChEBI" id="CHEBI:33190"/>
        <dbReference type="ChEBI" id="CHEBI:136067"/>
    </reaction>
</comment>
<comment type="caution">
    <text evidence="13">The sequence shown here is derived from an EMBL/GenBank/DDBJ whole genome shotgun (WGS) entry which is preliminary data.</text>
</comment>
<sequence>MWNNNQLTRTLQVQYPIIQAGMAGSTTPSLVATVSEKGGLGTIGAGYFSIEKLESEIQTVKSLTKQPFGVNLFVPKENTGVNPDQIEHMNAWLKPYRRAFHLEEPVVNIEESQKFKDAVNKVIEYKVPVCSFTFGIPDHQIIEKLKENNVILIGTATTVEEAIENEKAGMDIVIAQGSEAGGHRGSFLRLGDSEEPMIGTMSLVPQVVDHVSIPVVAAGGIMDERGLLASIMLGAQGAQMGTAFLTSNESGANDLLKEAILNSKETDTIVTNVFSGKNARGINNQFVKEMSQYQGEIPEYPIQNQLTNQIRKTAVQQGESELTHIWSGQSPRLAKKQKAEELMDRIINQINLIAKNLK</sequence>
<accession>A0AAW7YT21</accession>
<dbReference type="CDD" id="cd04730">
    <property type="entry name" value="NPD_like"/>
    <property type="match status" value="1"/>
</dbReference>
<comment type="similarity">
    <text evidence="3">Belongs to the nitronate monooxygenase family. NMO class I subfamily.</text>
</comment>
<reference evidence="13" key="1">
    <citation type="submission" date="2023-07" db="EMBL/GenBank/DDBJ databases">
        <title>Genome content predicts the carbon catabolic preferences of heterotrophic bacteria.</title>
        <authorList>
            <person name="Gralka M."/>
        </authorList>
    </citation>
    <scope>NUCLEOTIDE SEQUENCE</scope>
    <source>
        <strain evidence="13">E2R20</strain>
    </source>
</reference>
<dbReference type="Proteomes" id="UP001170310">
    <property type="component" value="Unassembled WGS sequence"/>
</dbReference>
<dbReference type="FunFam" id="3.20.20.70:FF:000154">
    <property type="entry name" value="Probable nitronate monooxygenase"/>
    <property type="match status" value="1"/>
</dbReference>
<evidence type="ECO:0000256" key="2">
    <source>
        <dbReference type="ARBA" id="ARBA00003535"/>
    </source>
</evidence>
<comment type="function">
    <text evidence="2">Nitronate monooxygenase that uses molecular oxygen to catalyze the oxidative denitrification of alkyl nitronates. Acts on propionate 3-nitronate (P3N), the presumed physiological substrate. Probably functions in the detoxification of P3N, a metabolic poison produced by plants and fungi as a defense mechanism.</text>
</comment>
<dbReference type="PANTHER" id="PTHR42747">
    <property type="entry name" value="NITRONATE MONOOXYGENASE-RELATED"/>
    <property type="match status" value="1"/>
</dbReference>
<evidence type="ECO:0000256" key="4">
    <source>
        <dbReference type="ARBA" id="ARBA00013457"/>
    </source>
</evidence>
<dbReference type="GO" id="GO:0000166">
    <property type="term" value="F:nucleotide binding"/>
    <property type="evidence" value="ECO:0007669"/>
    <property type="project" value="UniProtKB-KW"/>
</dbReference>
<evidence type="ECO:0000256" key="7">
    <source>
        <dbReference type="ARBA" id="ARBA00022643"/>
    </source>
</evidence>
<evidence type="ECO:0000256" key="11">
    <source>
        <dbReference type="ARBA" id="ARBA00031155"/>
    </source>
</evidence>
<keyword evidence="7" id="KW-0288">FMN</keyword>
<dbReference type="SUPFAM" id="SSF51412">
    <property type="entry name" value="Inosine monophosphate dehydrogenase (IMPDH)"/>
    <property type="match status" value="1"/>
</dbReference>
<name>A0AAW7YT21_9STAP</name>
<keyword evidence="14" id="KW-1185">Reference proteome</keyword>
<dbReference type="InterPro" id="IPR004136">
    <property type="entry name" value="NMO"/>
</dbReference>
<gene>
    <name evidence="13" type="ORF">Q4528_08785</name>
</gene>
<evidence type="ECO:0000313" key="13">
    <source>
        <dbReference type="EMBL" id="MDO6574254.1"/>
    </source>
</evidence>
<keyword evidence="9 13" id="KW-0560">Oxidoreductase</keyword>
<dbReference type="RefSeq" id="WP_017637464.1">
    <property type="nucleotide sequence ID" value="NZ_JAUOQO010000006.1"/>
</dbReference>
<evidence type="ECO:0000256" key="9">
    <source>
        <dbReference type="ARBA" id="ARBA00023002"/>
    </source>
</evidence>